<sequence length="321" mass="35897">MSEMSFEKIVDLHIHTKASDGVLSPTEIILKAKKLGICAVGICDHDTVAGIAEAKAAGEKYKIEVIPGVELSTLFKDKDLHILGYFIDFENPALLKKLDFFIQKRRERGVKIVKKLTKLGFKVSFEKVLAKAGGAPIVKPHVALAVLEEKENSARLTQEFGDCFSISSFIESYLESGQPAYVPKVKLTVSEAIKLIHDFGGLAVLAHPALDLDCRGKDDKLIADFKEWGLDGIEAFSFVRSWQETQVSLKHFRALAEKINLLVTGGSDFHGYACEKEKIDAEMGFKNLPLSVDYQYLSQLKNYLKQRKKLWKQPKKPNDIL</sequence>
<dbReference type="CDD" id="cd07438">
    <property type="entry name" value="PHP_HisPPase_AMP"/>
    <property type="match status" value="1"/>
</dbReference>
<dbReference type="EMBL" id="PEWD01000064">
    <property type="protein sequence ID" value="PIU68633.1"/>
    <property type="molecule type" value="Genomic_DNA"/>
</dbReference>
<proteinExistence type="predicted"/>
<evidence type="ECO:0000259" key="1">
    <source>
        <dbReference type="SMART" id="SM00481"/>
    </source>
</evidence>
<protein>
    <recommendedName>
        <fullName evidence="1">Polymerase/histidinol phosphatase N-terminal domain-containing protein</fullName>
    </recommendedName>
</protein>
<reference evidence="3" key="1">
    <citation type="submission" date="2017-09" db="EMBL/GenBank/DDBJ databases">
        <title>Depth-based differentiation of microbial function through sediment-hosted aquifers and enrichment of novel symbionts in the deep terrestrial subsurface.</title>
        <authorList>
            <person name="Probst A.J."/>
            <person name="Ladd B."/>
            <person name="Jarett J.K."/>
            <person name="Geller-Mcgrath D.E."/>
            <person name="Sieber C.M.K."/>
            <person name="Emerson J.B."/>
            <person name="Anantharaman K."/>
            <person name="Thomas B.C."/>
            <person name="Malmstrom R."/>
            <person name="Stieglmeier M."/>
            <person name="Klingl A."/>
            <person name="Woyke T."/>
            <person name="Ryan C.M."/>
            <person name="Banfield J.F."/>
        </authorList>
    </citation>
    <scope>NUCLEOTIDE SEQUENCE [LARGE SCALE GENOMIC DNA]</scope>
</reference>
<dbReference type="GO" id="GO:0035312">
    <property type="term" value="F:5'-3' DNA exonuclease activity"/>
    <property type="evidence" value="ECO:0007669"/>
    <property type="project" value="TreeGrafter"/>
</dbReference>
<gene>
    <name evidence="2" type="ORF">COS81_03075</name>
</gene>
<dbReference type="GO" id="GO:0004534">
    <property type="term" value="F:5'-3' RNA exonuclease activity"/>
    <property type="evidence" value="ECO:0007669"/>
    <property type="project" value="TreeGrafter"/>
</dbReference>
<evidence type="ECO:0000313" key="3">
    <source>
        <dbReference type="Proteomes" id="UP000229916"/>
    </source>
</evidence>
<dbReference type="InterPro" id="IPR016195">
    <property type="entry name" value="Pol/histidinol_Pase-like"/>
</dbReference>
<comment type="caution">
    <text evidence="2">The sequence shown here is derived from an EMBL/GenBank/DDBJ whole genome shotgun (WGS) entry which is preliminary data.</text>
</comment>
<evidence type="ECO:0000313" key="2">
    <source>
        <dbReference type="EMBL" id="PIU68633.1"/>
    </source>
</evidence>
<dbReference type="Proteomes" id="UP000229916">
    <property type="component" value="Unassembled WGS sequence"/>
</dbReference>
<dbReference type="SMART" id="SM00481">
    <property type="entry name" value="POLIIIAc"/>
    <property type="match status" value="1"/>
</dbReference>
<dbReference type="PANTHER" id="PTHR42924:SF3">
    <property type="entry name" value="POLYMERASE_HISTIDINOL PHOSPHATASE N-TERMINAL DOMAIN-CONTAINING PROTEIN"/>
    <property type="match status" value="1"/>
</dbReference>
<dbReference type="AlphaFoldDB" id="A0A2M7AMM2"/>
<dbReference type="InterPro" id="IPR003141">
    <property type="entry name" value="Pol/His_phosphatase_N"/>
</dbReference>
<organism evidence="2 3">
    <name type="scientific">candidate division WWE3 bacterium CG06_land_8_20_14_3_00_42_16</name>
    <dbReference type="NCBI Taxonomy" id="1975083"/>
    <lineage>
        <taxon>Bacteria</taxon>
        <taxon>Katanobacteria</taxon>
    </lineage>
</organism>
<name>A0A2M7AMM2_UNCKA</name>
<dbReference type="Gene3D" id="1.10.150.650">
    <property type="match status" value="1"/>
</dbReference>
<dbReference type="Gene3D" id="3.20.20.140">
    <property type="entry name" value="Metal-dependent hydrolases"/>
    <property type="match status" value="1"/>
</dbReference>
<dbReference type="SUPFAM" id="SSF89550">
    <property type="entry name" value="PHP domain-like"/>
    <property type="match status" value="1"/>
</dbReference>
<feature type="domain" description="Polymerase/histidinol phosphatase N-terminal" evidence="1">
    <location>
        <begin position="10"/>
        <end position="75"/>
    </location>
</feature>
<accession>A0A2M7AMM2</accession>
<dbReference type="InterPro" id="IPR004013">
    <property type="entry name" value="PHP_dom"/>
</dbReference>
<dbReference type="Pfam" id="PF02811">
    <property type="entry name" value="PHP"/>
    <property type="match status" value="1"/>
</dbReference>
<dbReference type="InterPro" id="IPR052018">
    <property type="entry name" value="PHP_domain"/>
</dbReference>
<dbReference type="PANTHER" id="PTHR42924">
    <property type="entry name" value="EXONUCLEASE"/>
    <property type="match status" value="1"/>
</dbReference>